<dbReference type="InterPro" id="IPR011990">
    <property type="entry name" value="TPR-like_helical_dom_sf"/>
</dbReference>
<gene>
    <name evidence="1" type="ORF">EW026_g1218</name>
</gene>
<sequence length="711" mass="79949">MVARTLHRAKDESQALSRLIHATSLGNAFSARNILTTLQRQHMITYNWEKNCWDYDIERIEASLVDKKADVDPNDISFLVAHLRELPEDSRKYLIWASFFGSTFKVTEVALMMDWEDSSGSSSDDDTDGMWNIPKAVHTVGETALSTTRGSMRGLQHAIQEGWLVQRARDMCSFAHDRYRQAAQAEAANLPEGTIPKMSFRVILMMLHDTVPDVYRIAEHAKRCLPLLREHQRRDELLDLSIDAGDSASSRGAHELALQSYMNALSLLEDDPWKTKPERTMALYLKLAELSTWKANYERSDAYIEECLTKAEGGETKARILRIRARNQFMLGNYRSALTDTISGLHLLGVDVNPAPTMREADTMFEQVKNEILAVGFDDILAIPRARDARTDLAIALLNDAGANAYWSKGEGFADIIGLTTIRLALRAGMCPGTALGFFWALGAAAERRELYRFSADLGKLALRLADQYGSSHEKCRALLLFSALVSGYDSTHIRANIPRLEEALNDDLIIVLALAHLNCIRAYAGHTSATSAETAFDTDDFNEREFLTLTEARSGNLQLAMNWYNSFKVAGLFCLGFSEEAADLGFSVYETRNVHPNHRHTRYGLFFHSLAMIDCIRKGELPPNRYTQYMKQIETNQSYIRKWISPSPINNSAWVALVTGKDAEMASLLNSPDAFKLYDVAVKLSVNNDWLLEEGWGLFLVRASPIFVGW</sequence>
<dbReference type="Gene3D" id="1.25.40.10">
    <property type="entry name" value="Tetratricopeptide repeat domain"/>
    <property type="match status" value="1"/>
</dbReference>
<evidence type="ECO:0000313" key="2">
    <source>
        <dbReference type="Proteomes" id="UP000309038"/>
    </source>
</evidence>
<organism evidence="1 2">
    <name type="scientific">Hermanssonia centrifuga</name>
    <dbReference type="NCBI Taxonomy" id="98765"/>
    <lineage>
        <taxon>Eukaryota</taxon>
        <taxon>Fungi</taxon>
        <taxon>Dikarya</taxon>
        <taxon>Basidiomycota</taxon>
        <taxon>Agaricomycotina</taxon>
        <taxon>Agaricomycetes</taxon>
        <taxon>Polyporales</taxon>
        <taxon>Meruliaceae</taxon>
        <taxon>Hermanssonia</taxon>
    </lineage>
</organism>
<dbReference type="InterPro" id="IPR053159">
    <property type="entry name" value="Hybrid_Histidine_Kinase"/>
</dbReference>
<reference evidence="1 2" key="1">
    <citation type="submission" date="2019-02" db="EMBL/GenBank/DDBJ databases">
        <title>Genome sequencing of the rare red list fungi Phlebia centrifuga.</title>
        <authorList>
            <person name="Buettner E."/>
            <person name="Kellner H."/>
        </authorList>
    </citation>
    <scope>NUCLEOTIDE SEQUENCE [LARGE SCALE GENOMIC DNA]</scope>
    <source>
        <strain evidence="1 2">DSM 108282</strain>
    </source>
</reference>
<dbReference type="EMBL" id="SGPJ01000022">
    <property type="protein sequence ID" value="THH01539.1"/>
    <property type="molecule type" value="Genomic_DNA"/>
</dbReference>
<dbReference type="PANTHER" id="PTHR43642:SF1">
    <property type="entry name" value="HYBRID SIGNAL TRANSDUCTION HISTIDINE KINASE G"/>
    <property type="match status" value="1"/>
</dbReference>
<protein>
    <submittedName>
        <fullName evidence="1">Uncharacterized protein</fullName>
    </submittedName>
</protein>
<accession>A0A4S4KSA7</accession>
<dbReference type="Proteomes" id="UP000309038">
    <property type="component" value="Unassembled WGS sequence"/>
</dbReference>
<evidence type="ECO:0000313" key="1">
    <source>
        <dbReference type="EMBL" id="THH01539.1"/>
    </source>
</evidence>
<keyword evidence="2" id="KW-1185">Reference proteome</keyword>
<comment type="caution">
    <text evidence="1">The sequence shown here is derived from an EMBL/GenBank/DDBJ whole genome shotgun (WGS) entry which is preliminary data.</text>
</comment>
<dbReference type="PANTHER" id="PTHR43642">
    <property type="entry name" value="HYBRID SIGNAL TRANSDUCTION HISTIDINE KINASE G"/>
    <property type="match status" value="1"/>
</dbReference>
<proteinExistence type="predicted"/>
<name>A0A4S4KSA7_9APHY</name>
<dbReference type="AlphaFoldDB" id="A0A4S4KSA7"/>